<dbReference type="Proteomes" id="UP001165124">
    <property type="component" value="Unassembled WGS sequence"/>
</dbReference>
<keyword evidence="3" id="KW-1185">Reference proteome</keyword>
<feature type="region of interest" description="Disordered" evidence="1">
    <location>
        <begin position="1"/>
        <end position="87"/>
    </location>
</feature>
<evidence type="ECO:0000256" key="1">
    <source>
        <dbReference type="SAM" id="MobiDB-lite"/>
    </source>
</evidence>
<evidence type="ECO:0000313" key="2">
    <source>
        <dbReference type="EMBL" id="GLW64639.1"/>
    </source>
</evidence>
<gene>
    <name evidence="2" type="ORF">Arub01_28830</name>
</gene>
<accession>A0A9W6UV51</accession>
<comment type="caution">
    <text evidence="2">The sequence shown here is derived from an EMBL/GenBank/DDBJ whole genome shotgun (WGS) entry which is preliminary data.</text>
</comment>
<organism evidence="2 3">
    <name type="scientific">Actinomadura rubrobrunea</name>
    <dbReference type="NCBI Taxonomy" id="115335"/>
    <lineage>
        <taxon>Bacteria</taxon>
        <taxon>Bacillati</taxon>
        <taxon>Actinomycetota</taxon>
        <taxon>Actinomycetes</taxon>
        <taxon>Streptosporangiales</taxon>
        <taxon>Thermomonosporaceae</taxon>
        <taxon>Actinomadura</taxon>
    </lineage>
</organism>
<evidence type="ECO:0008006" key="4">
    <source>
        <dbReference type="Google" id="ProtNLM"/>
    </source>
</evidence>
<dbReference type="AlphaFoldDB" id="A0A9W6UV51"/>
<proteinExistence type="predicted"/>
<evidence type="ECO:0000313" key="3">
    <source>
        <dbReference type="Proteomes" id="UP001165124"/>
    </source>
</evidence>
<sequence>MLALRRTHRIGLADPGGRPHRRRAVHRTPHPGPRRTAAAGGVRPGHRRTHPPLRTLPPRRPGPHRRQKAQPQPRTPADTGPLGHAAGRVNRHRDSGAGCLYLHTALDDHSRLAYTEILADQTAATCACVPGPRFLSRATQRFAARSLAIRRVLTDNA</sequence>
<name>A0A9W6UV51_9ACTN</name>
<protein>
    <recommendedName>
        <fullName evidence="4">DDE-type integrase/transposase/recombinase</fullName>
    </recommendedName>
</protein>
<dbReference type="EMBL" id="BSRZ01000006">
    <property type="protein sequence ID" value="GLW64639.1"/>
    <property type="molecule type" value="Genomic_DNA"/>
</dbReference>
<reference evidence="2" key="1">
    <citation type="submission" date="2023-02" db="EMBL/GenBank/DDBJ databases">
        <title>Actinomadura rubrobrunea NBRC 14622.</title>
        <authorList>
            <person name="Ichikawa N."/>
            <person name="Sato H."/>
            <person name="Tonouchi N."/>
        </authorList>
    </citation>
    <scope>NUCLEOTIDE SEQUENCE</scope>
    <source>
        <strain evidence="2">NBRC 14622</strain>
    </source>
</reference>
<feature type="compositionally biased region" description="Basic residues" evidence="1">
    <location>
        <begin position="18"/>
        <end position="33"/>
    </location>
</feature>